<evidence type="ECO:0000256" key="4">
    <source>
        <dbReference type="ARBA" id="ARBA00023136"/>
    </source>
</evidence>
<evidence type="ECO:0000313" key="6">
    <source>
        <dbReference type="EMBL" id="GBP38613.1"/>
    </source>
</evidence>
<dbReference type="GO" id="GO:0016020">
    <property type="term" value="C:membrane"/>
    <property type="evidence" value="ECO:0007669"/>
    <property type="project" value="UniProtKB-SubCell"/>
</dbReference>
<dbReference type="OrthoDB" id="292213at2759"/>
<organism evidence="6 7">
    <name type="scientific">Eumeta variegata</name>
    <name type="common">Bagworm moth</name>
    <name type="synonym">Eumeta japonica</name>
    <dbReference type="NCBI Taxonomy" id="151549"/>
    <lineage>
        <taxon>Eukaryota</taxon>
        <taxon>Metazoa</taxon>
        <taxon>Ecdysozoa</taxon>
        <taxon>Arthropoda</taxon>
        <taxon>Hexapoda</taxon>
        <taxon>Insecta</taxon>
        <taxon>Pterygota</taxon>
        <taxon>Neoptera</taxon>
        <taxon>Endopterygota</taxon>
        <taxon>Lepidoptera</taxon>
        <taxon>Glossata</taxon>
        <taxon>Ditrysia</taxon>
        <taxon>Tineoidea</taxon>
        <taxon>Psychidae</taxon>
        <taxon>Oiketicinae</taxon>
        <taxon>Eumeta</taxon>
    </lineage>
</organism>
<feature type="transmembrane region" description="Helical" evidence="5">
    <location>
        <begin position="6"/>
        <end position="31"/>
    </location>
</feature>
<keyword evidence="2 5" id="KW-0812">Transmembrane</keyword>
<keyword evidence="4 5" id="KW-0472">Membrane</keyword>
<reference evidence="6 7" key="1">
    <citation type="journal article" date="2019" name="Commun. Biol.">
        <title>The bagworm genome reveals a unique fibroin gene that provides high tensile strength.</title>
        <authorList>
            <person name="Kono N."/>
            <person name="Nakamura H."/>
            <person name="Ohtoshi R."/>
            <person name="Tomita M."/>
            <person name="Numata K."/>
            <person name="Arakawa K."/>
        </authorList>
    </citation>
    <scope>NUCLEOTIDE SEQUENCE [LARGE SCALE GENOMIC DNA]</scope>
</reference>
<evidence type="ECO:0000256" key="1">
    <source>
        <dbReference type="ARBA" id="ARBA00004141"/>
    </source>
</evidence>
<dbReference type="GO" id="GO:0005829">
    <property type="term" value="C:cytosol"/>
    <property type="evidence" value="ECO:0007669"/>
    <property type="project" value="GOC"/>
</dbReference>
<name>A0A4C1VJ52_EUMVA</name>
<keyword evidence="3 5" id="KW-1133">Transmembrane helix</keyword>
<dbReference type="GO" id="GO:0005768">
    <property type="term" value="C:endosome"/>
    <property type="evidence" value="ECO:0007669"/>
    <property type="project" value="TreeGrafter"/>
</dbReference>
<accession>A0A4C1VJ52</accession>
<comment type="caution">
    <text evidence="6">The sequence shown here is derived from an EMBL/GenBank/DDBJ whole genome shotgun (WGS) entry which is preliminary data.</text>
</comment>
<sequence length="106" mass="11613">MLVFSVIGAAITYLLIEFSPFVELIGFLAVFTEAMLGAPQIAKNHHNKSTEGMRLGVGVQAQHRGGAAHPARRLAVDADRLIAAGARAPRTLPRVQRTPYLYYRIQ</sequence>
<keyword evidence="7" id="KW-1185">Reference proteome</keyword>
<dbReference type="Proteomes" id="UP000299102">
    <property type="component" value="Unassembled WGS sequence"/>
</dbReference>
<dbReference type="AlphaFoldDB" id="A0A4C1VJ52"/>
<dbReference type="GO" id="GO:0045332">
    <property type="term" value="P:phospholipid translocation"/>
    <property type="evidence" value="ECO:0007669"/>
    <property type="project" value="TreeGrafter"/>
</dbReference>
<dbReference type="Pfam" id="PF04193">
    <property type="entry name" value="PQ-loop"/>
    <property type="match status" value="1"/>
</dbReference>
<dbReference type="InterPro" id="IPR052241">
    <property type="entry name" value="SLC66/Scramblase_ANY1"/>
</dbReference>
<evidence type="ECO:0000313" key="7">
    <source>
        <dbReference type="Proteomes" id="UP000299102"/>
    </source>
</evidence>
<dbReference type="STRING" id="151549.A0A4C1VJ52"/>
<evidence type="ECO:0000256" key="3">
    <source>
        <dbReference type="ARBA" id="ARBA00022989"/>
    </source>
</evidence>
<protein>
    <submittedName>
        <fullName evidence="6">PQ-loop repeat-containing protein 1</fullName>
    </submittedName>
</protein>
<gene>
    <name evidence="6" type="primary">pqlc1</name>
    <name evidence="6" type="ORF">EVAR_27799_1</name>
</gene>
<dbReference type="PANTHER" id="PTHR14856:SF9">
    <property type="entry name" value="PQ-LOOP REPEAT-CONTAINING PROTEIN 1"/>
    <property type="match status" value="1"/>
</dbReference>
<proteinExistence type="predicted"/>
<dbReference type="InterPro" id="IPR006603">
    <property type="entry name" value="PQ-loop_rpt"/>
</dbReference>
<evidence type="ECO:0000256" key="5">
    <source>
        <dbReference type="SAM" id="Phobius"/>
    </source>
</evidence>
<dbReference type="EMBL" id="BGZK01000352">
    <property type="protein sequence ID" value="GBP38613.1"/>
    <property type="molecule type" value="Genomic_DNA"/>
</dbReference>
<comment type="subcellular location">
    <subcellularLocation>
        <location evidence="1">Membrane</location>
        <topology evidence="1">Multi-pass membrane protein</topology>
    </subcellularLocation>
</comment>
<dbReference type="GO" id="GO:0042147">
    <property type="term" value="P:retrograde transport, endosome to Golgi"/>
    <property type="evidence" value="ECO:0007669"/>
    <property type="project" value="TreeGrafter"/>
</dbReference>
<dbReference type="GO" id="GO:0005802">
    <property type="term" value="C:trans-Golgi network"/>
    <property type="evidence" value="ECO:0007669"/>
    <property type="project" value="TreeGrafter"/>
</dbReference>
<evidence type="ECO:0000256" key="2">
    <source>
        <dbReference type="ARBA" id="ARBA00022692"/>
    </source>
</evidence>
<dbReference type="PANTHER" id="PTHR14856">
    <property type="entry name" value="PQ-LOOP REPEAT-CONTAINING PROTEIN 1-LIKE PROTEIN"/>
    <property type="match status" value="1"/>
</dbReference>